<feature type="compositionally biased region" description="Low complexity" evidence="1">
    <location>
        <begin position="83"/>
        <end position="99"/>
    </location>
</feature>
<dbReference type="InterPro" id="IPR013813">
    <property type="entry name" value="Endoribo_LPSP/chorism_mut-like"/>
</dbReference>
<accession>A0A1E3H110</accession>
<dbReference type="CDD" id="cd02199">
    <property type="entry name" value="YjgF_YER057c_UK114_like_1"/>
    <property type="match status" value="1"/>
</dbReference>
<dbReference type="Proteomes" id="UP000094622">
    <property type="component" value="Unassembled WGS sequence"/>
</dbReference>
<proteinExistence type="predicted"/>
<sequence length="110" mass="11019">MSGAIEARIAELGHALPDAPAPAANYVPFVVTGHLVFISGQISKSPSGEIVTGHLGGGVEVAAGQQAARICALNILAQAKARSAISTGSAGSCASTASSPRRRTSPTIRR</sequence>
<dbReference type="Gene3D" id="3.30.1330.40">
    <property type="entry name" value="RutC-like"/>
    <property type="match status" value="1"/>
</dbReference>
<organism evidence="2 3">
    <name type="scientific">Methylobrevis pamukkalensis</name>
    <dbReference type="NCBI Taxonomy" id="1439726"/>
    <lineage>
        <taxon>Bacteria</taxon>
        <taxon>Pseudomonadati</taxon>
        <taxon>Pseudomonadota</taxon>
        <taxon>Alphaproteobacteria</taxon>
        <taxon>Hyphomicrobiales</taxon>
        <taxon>Pleomorphomonadaceae</taxon>
        <taxon>Methylobrevis</taxon>
    </lineage>
</organism>
<gene>
    <name evidence="2" type="ORF">A6302_02665</name>
</gene>
<dbReference type="PANTHER" id="PTHR43760:SF1">
    <property type="entry name" value="ENDORIBONUCLEASE L-PSP_CHORISMATE MUTASE-LIKE DOMAIN-CONTAINING PROTEIN"/>
    <property type="match status" value="1"/>
</dbReference>
<name>A0A1E3H110_9HYPH</name>
<evidence type="ECO:0000313" key="3">
    <source>
        <dbReference type="Proteomes" id="UP000094622"/>
    </source>
</evidence>
<feature type="region of interest" description="Disordered" evidence="1">
    <location>
        <begin position="83"/>
        <end position="110"/>
    </location>
</feature>
<dbReference type="AlphaFoldDB" id="A0A1E3H110"/>
<dbReference type="EMBL" id="MCRJ01000065">
    <property type="protein sequence ID" value="ODN70009.1"/>
    <property type="molecule type" value="Genomic_DNA"/>
</dbReference>
<protein>
    <submittedName>
        <fullName evidence="2">Endoribonuclease L-PSP</fullName>
    </submittedName>
</protein>
<comment type="caution">
    <text evidence="2">The sequence shown here is derived from an EMBL/GenBank/DDBJ whole genome shotgun (WGS) entry which is preliminary data.</text>
</comment>
<keyword evidence="3" id="KW-1185">Reference proteome</keyword>
<reference evidence="2 3" key="1">
    <citation type="submission" date="2016-07" db="EMBL/GenBank/DDBJ databases">
        <title>Draft Genome Sequence of Methylobrevis pamukkalensis PK2.</title>
        <authorList>
            <person name="Vasilenko O.V."/>
            <person name="Doronina N.V."/>
            <person name="Shmareva M.N."/>
            <person name="Tarlachkov S.V."/>
            <person name="Mustakhimov I."/>
            <person name="Trotsenko Y.A."/>
        </authorList>
    </citation>
    <scope>NUCLEOTIDE SEQUENCE [LARGE SCALE GENOMIC DNA]</scope>
    <source>
        <strain evidence="2 3">PK2</strain>
    </source>
</reference>
<dbReference type="PANTHER" id="PTHR43760">
    <property type="entry name" value="ENDORIBONUCLEASE-RELATED"/>
    <property type="match status" value="1"/>
</dbReference>
<dbReference type="SUPFAM" id="SSF55298">
    <property type="entry name" value="YjgF-like"/>
    <property type="match status" value="1"/>
</dbReference>
<feature type="compositionally biased region" description="Basic residues" evidence="1">
    <location>
        <begin position="100"/>
        <end position="110"/>
    </location>
</feature>
<evidence type="ECO:0000313" key="2">
    <source>
        <dbReference type="EMBL" id="ODN70009.1"/>
    </source>
</evidence>
<evidence type="ECO:0000256" key="1">
    <source>
        <dbReference type="SAM" id="MobiDB-lite"/>
    </source>
</evidence>
<dbReference type="Pfam" id="PF01042">
    <property type="entry name" value="Ribonuc_L-PSP"/>
    <property type="match status" value="1"/>
</dbReference>
<dbReference type="InterPro" id="IPR035959">
    <property type="entry name" value="RutC-like_sf"/>
</dbReference>
<dbReference type="InterPro" id="IPR006175">
    <property type="entry name" value="YjgF/YER057c/UK114"/>
</dbReference>